<dbReference type="Proteomes" id="UP000001110">
    <property type="component" value="Chromosome"/>
</dbReference>
<dbReference type="Pfam" id="PF05193">
    <property type="entry name" value="Peptidase_M16_C"/>
    <property type="match status" value="1"/>
</dbReference>
<sequence length="416" mass="48305">MILLEKKCLSNGIELYIHHLENIRSATIAFNVGVGSVYEPDEISGISHFIEHLSFRGTKNYTMKELKRVVEEVGGLLNAWTDKENTVYYAKVPSSTLFDAFNALKEVVFYPIFKTEDLKLERNIIFQEYLSNKEDPMSNLFELMYTKGLNGPHAKPVIGREETIKSINLKDIKIFHEEYYVPYNVKVIIVGYIEDEVLEKVVDELEKIDGNSMKTLKHRSIVNTGLIEGKVMENTKQVHFLYVTEGFSLEQEDRYPAIVLNTILSSGMSSYFFEEIREKEGLVYDIFSTNLSQKDWGIFNIYAAVSIENVERFQNQMINVVRKFELSDELFNYGLRRIIGKLELSTESTSTVTNLIIEYLSNDIKPELPEEIIEKIKNVERSDVERVFKKLFSRKWSLFYVSPEEIKNITFKGEFI</sequence>
<dbReference type="RefSeq" id="WP_012057816.1">
    <property type="nucleotide sequence ID" value="NC_009616.1"/>
</dbReference>
<dbReference type="EMBL" id="CP000716">
    <property type="protein sequence ID" value="ABR31457.1"/>
    <property type="molecule type" value="Genomic_DNA"/>
</dbReference>
<evidence type="ECO:0000259" key="3">
    <source>
        <dbReference type="Pfam" id="PF00675"/>
    </source>
</evidence>
<dbReference type="PROSITE" id="PS00143">
    <property type="entry name" value="INSULINASE"/>
    <property type="match status" value="1"/>
</dbReference>
<organism evidence="5 6">
    <name type="scientific">Thermosipho melanesiensis (strain DSM 12029 / CIP 104789 / BI429)</name>
    <dbReference type="NCBI Taxonomy" id="391009"/>
    <lineage>
        <taxon>Bacteria</taxon>
        <taxon>Thermotogati</taxon>
        <taxon>Thermotogota</taxon>
        <taxon>Thermotogae</taxon>
        <taxon>Thermotogales</taxon>
        <taxon>Fervidobacteriaceae</taxon>
        <taxon>Thermosipho</taxon>
    </lineage>
</organism>
<dbReference type="Gene3D" id="3.30.830.10">
    <property type="entry name" value="Metalloenzyme, LuxS/M16 peptidase-like"/>
    <property type="match status" value="2"/>
</dbReference>
<dbReference type="InterPro" id="IPR050361">
    <property type="entry name" value="MPP/UQCRC_Complex"/>
</dbReference>
<dbReference type="AlphaFoldDB" id="A6LNF6"/>
<feature type="domain" description="Peptidase M16 N-terminal" evidence="3">
    <location>
        <begin position="21"/>
        <end position="153"/>
    </location>
</feature>
<evidence type="ECO:0000259" key="4">
    <source>
        <dbReference type="Pfam" id="PF05193"/>
    </source>
</evidence>
<dbReference type="GO" id="GO:0004222">
    <property type="term" value="F:metalloendopeptidase activity"/>
    <property type="evidence" value="ECO:0007669"/>
    <property type="project" value="InterPro"/>
</dbReference>
<evidence type="ECO:0000313" key="6">
    <source>
        <dbReference type="Proteomes" id="UP000001110"/>
    </source>
</evidence>
<feature type="domain" description="Peptidase M16 C-terminal" evidence="4">
    <location>
        <begin position="166"/>
        <end position="324"/>
    </location>
</feature>
<reference evidence="5 6" key="2">
    <citation type="journal article" date="2009" name="Proc. Natl. Acad. Sci. U.S.A.">
        <title>On the chimeric nature, thermophilic origin, and phylogenetic placement of the Thermotogales.</title>
        <authorList>
            <person name="Zhaxybayeva O."/>
            <person name="Swithers K.S."/>
            <person name="Lapierre P."/>
            <person name="Fournier G.P."/>
            <person name="Bickhart D.M."/>
            <person name="DeBoy R.T."/>
            <person name="Nelson K.E."/>
            <person name="Nesbo C.L."/>
            <person name="Doolittle W.F."/>
            <person name="Gogarten J.P."/>
            <person name="Noll K.M."/>
        </authorList>
    </citation>
    <scope>NUCLEOTIDE SEQUENCE [LARGE SCALE GENOMIC DNA]</scope>
    <source>
        <strain evidence="6">DSM 12029 / CIP 104789 / BI429</strain>
    </source>
</reference>
<dbReference type="GO" id="GO:0006508">
    <property type="term" value="P:proteolysis"/>
    <property type="evidence" value="ECO:0007669"/>
    <property type="project" value="InterPro"/>
</dbReference>
<dbReference type="InterPro" id="IPR001431">
    <property type="entry name" value="Pept_M16_Zn_BS"/>
</dbReference>
<dbReference type="InterPro" id="IPR011765">
    <property type="entry name" value="Pept_M16_N"/>
</dbReference>
<protein>
    <submittedName>
        <fullName evidence="5">Peptidase M16 domain protein</fullName>
    </submittedName>
</protein>
<dbReference type="STRING" id="391009.Tmel_1613"/>
<gene>
    <name evidence="5" type="ordered locus">Tmel_1613</name>
</gene>
<dbReference type="InterPro" id="IPR011249">
    <property type="entry name" value="Metalloenz_LuxS/M16"/>
</dbReference>
<dbReference type="PANTHER" id="PTHR11851:SF49">
    <property type="entry name" value="MITOCHONDRIAL-PROCESSING PEPTIDASE SUBUNIT ALPHA"/>
    <property type="match status" value="1"/>
</dbReference>
<dbReference type="eggNOG" id="COG0612">
    <property type="taxonomic scope" value="Bacteria"/>
</dbReference>
<comment type="similarity">
    <text evidence="1 2">Belongs to the peptidase M16 family.</text>
</comment>
<accession>A6LNF6</accession>
<dbReference type="SUPFAM" id="SSF63411">
    <property type="entry name" value="LuxS/MPP-like metallohydrolase"/>
    <property type="match status" value="2"/>
</dbReference>
<evidence type="ECO:0000256" key="2">
    <source>
        <dbReference type="RuleBase" id="RU004447"/>
    </source>
</evidence>
<evidence type="ECO:0000313" key="5">
    <source>
        <dbReference type="EMBL" id="ABR31457.1"/>
    </source>
</evidence>
<dbReference type="InterPro" id="IPR007863">
    <property type="entry name" value="Peptidase_M16_C"/>
</dbReference>
<evidence type="ECO:0000256" key="1">
    <source>
        <dbReference type="ARBA" id="ARBA00007261"/>
    </source>
</evidence>
<dbReference type="GO" id="GO:0046872">
    <property type="term" value="F:metal ion binding"/>
    <property type="evidence" value="ECO:0007669"/>
    <property type="project" value="InterPro"/>
</dbReference>
<name>A6LNF6_THEM4</name>
<reference evidence="5 6" key="1">
    <citation type="submission" date="2007-05" db="EMBL/GenBank/DDBJ databases">
        <title>Complete sequence of Thermosipho melanesiensis BI429.</title>
        <authorList>
            <consortium name="US DOE Joint Genome Institute"/>
            <person name="Copeland A."/>
            <person name="Lucas S."/>
            <person name="Lapidus A."/>
            <person name="Barry K."/>
            <person name="Glavina del Rio T."/>
            <person name="Dalin E."/>
            <person name="Tice H."/>
            <person name="Pitluck S."/>
            <person name="Chertkov O."/>
            <person name="Brettin T."/>
            <person name="Bruce D."/>
            <person name="Detter J.C."/>
            <person name="Han C."/>
            <person name="Schmutz J."/>
            <person name="Larimer F."/>
            <person name="Land M."/>
            <person name="Hauser L."/>
            <person name="Kyrpides N."/>
            <person name="Mikhailova N."/>
            <person name="Nelson K."/>
            <person name="Gogarten J.P."/>
            <person name="Noll K."/>
            <person name="Richardson P."/>
        </authorList>
    </citation>
    <scope>NUCLEOTIDE SEQUENCE [LARGE SCALE GENOMIC DNA]</scope>
    <source>
        <strain evidence="6">DSM 12029 / CIP 104789 / BI429</strain>
    </source>
</reference>
<dbReference type="KEGG" id="tme:Tmel_1613"/>
<dbReference type="HOGENOM" id="CLU_009902_3_2_0"/>
<dbReference type="Pfam" id="PF00675">
    <property type="entry name" value="Peptidase_M16"/>
    <property type="match status" value="1"/>
</dbReference>
<proteinExistence type="inferred from homology"/>
<dbReference type="PANTHER" id="PTHR11851">
    <property type="entry name" value="METALLOPROTEASE"/>
    <property type="match status" value="1"/>
</dbReference>